<evidence type="ECO:0000256" key="5">
    <source>
        <dbReference type="ARBA" id="ARBA00023136"/>
    </source>
</evidence>
<evidence type="ECO:0000256" key="2">
    <source>
        <dbReference type="ARBA" id="ARBA00022692"/>
    </source>
</evidence>
<sequence length="110" mass="11567">MAENERRGSREPATEEQVPLVSDRAGVGGASTCGQDTCLDAQLSSRGKTFFNIFISLMGAGILGLPHAFKQSGWIAGIVAIIVVAGLCYYCMILLVPLLCLAICATRCAS</sequence>
<evidence type="ECO:0000256" key="3">
    <source>
        <dbReference type="ARBA" id="ARBA00022970"/>
    </source>
</evidence>
<name>A0A388MFX6_CHABU</name>
<dbReference type="EMBL" id="BFEA01001602">
    <property type="protein sequence ID" value="GBG93389.1"/>
    <property type="molecule type" value="Genomic_DNA"/>
</dbReference>
<dbReference type="GO" id="GO:0005774">
    <property type="term" value="C:vacuolar membrane"/>
    <property type="evidence" value="ECO:0007669"/>
    <property type="project" value="TreeGrafter"/>
</dbReference>
<gene>
    <name evidence="8" type="ORF">CBR_g67857</name>
</gene>
<evidence type="ECO:0000256" key="4">
    <source>
        <dbReference type="ARBA" id="ARBA00022989"/>
    </source>
</evidence>
<dbReference type="Proteomes" id="UP000265515">
    <property type="component" value="Unassembled WGS sequence"/>
</dbReference>
<dbReference type="Gramene" id="GBG93389">
    <property type="protein sequence ID" value="GBG93389"/>
    <property type="gene ID" value="CBR_g67857"/>
</dbReference>
<keyword evidence="5 6" id="KW-0472">Membrane</keyword>
<comment type="subcellular location">
    <subcellularLocation>
        <location evidence="1">Membrane</location>
        <topology evidence="1">Multi-pass membrane protein</topology>
    </subcellularLocation>
</comment>
<dbReference type="PANTHER" id="PTHR22950">
    <property type="entry name" value="AMINO ACID TRANSPORTER"/>
    <property type="match status" value="1"/>
</dbReference>
<dbReference type="PANTHER" id="PTHR22950:SF349">
    <property type="entry name" value="AMINO ACID TRANSPORTER TRANSMEMBRANE DOMAIN-CONTAINING PROTEIN"/>
    <property type="match status" value="1"/>
</dbReference>
<evidence type="ECO:0000313" key="8">
    <source>
        <dbReference type="EMBL" id="GBG93389.1"/>
    </source>
</evidence>
<accession>A0A388MFX6</accession>
<keyword evidence="3" id="KW-0029">Amino-acid transport</keyword>
<dbReference type="OrthoDB" id="40134at2759"/>
<keyword evidence="2 6" id="KW-0812">Transmembrane</keyword>
<dbReference type="STRING" id="69332.A0A388MFX6"/>
<dbReference type="AlphaFoldDB" id="A0A388MFX6"/>
<organism evidence="8 9">
    <name type="scientific">Chara braunii</name>
    <name type="common">Braun's stonewort</name>
    <dbReference type="NCBI Taxonomy" id="69332"/>
    <lineage>
        <taxon>Eukaryota</taxon>
        <taxon>Viridiplantae</taxon>
        <taxon>Streptophyta</taxon>
        <taxon>Charophyceae</taxon>
        <taxon>Charales</taxon>
        <taxon>Characeae</taxon>
        <taxon>Chara</taxon>
    </lineage>
</organism>
<reference evidence="8 9" key="1">
    <citation type="journal article" date="2018" name="Cell">
        <title>The Chara Genome: Secondary Complexity and Implications for Plant Terrestrialization.</title>
        <authorList>
            <person name="Nishiyama T."/>
            <person name="Sakayama H."/>
            <person name="Vries J.D."/>
            <person name="Buschmann H."/>
            <person name="Saint-Marcoux D."/>
            <person name="Ullrich K.K."/>
            <person name="Haas F.B."/>
            <person name="Vanderstraeten L."/>
            <person name="Becker D."/>
            <person name="Lang D."/>
            <person name="Vosolsobe S."/>
            <person name="Rombauts S."/>
            <person name="Wilhelmsson P.K.I."/>
            <person name="Janitza P."/>
            <person name="Kern R."/>
            <person name="Heyl A."/>
            <person name="Rumpler F."/>
            <person name="Villalobos L.I.A.C."/>
            <person name="Clay J.M."/>
            <person name="Skokan R."/>
            <person name="Toyoda A."/>
            <person name="Suzuki Y."/>
            <person name="Kagoshima H."/>
            <person name="Schijlen E."/>
            <person name="Tajeshwar N."/>
            <person name="Catarino B."/>
            <person name="Hetherington A.J."/>
            <person name="Saltykova A."/>
            <person name="Bonnot C."/>
            <person name="Breuninger H."/>
            <person name="Symeonidi A."/>
            <person name="Radhakrishnan G.V."/>
            <person name="Van Nieuwerburgh F."/>
            <person name="Deforce D."/>
            <person name="Chang C."/>
            <person name="Karol K.G."/>
            <person name="Hedrich R."/>
            <person name="Ulvskov P."/>
            <person name="Glockner G."/>
            <person name="Delwiche C.F."/>
            <person name="Petrasek J."/>
            <person name="Van de Peer Y."/>
            <person name="Friml J."/>
            <person name="Beilby M."/>
            <person name="Dolan L."/>
            <person name="Kohara Y."/>
            <person name="Sugano S."/>
            <person name="Fujiyama A."/>
            <person name="Delaux P.-M."/>
            <person name="Quint M."/>
            <person name="TheiBen G."/>
            <person name="Hagemann M."/>
            <person name="Harholt J."/>
            <person name="Dunand C."/>
            <person name="Zachgo S."/>
            <person name="Langdale J."/>
            <person name="Maumus F."/>
            <person name="Straeten D.V.D."/>
            <person name="Gould S.B."/>
            <person name="Rensing S.A."/>
        </authorList>
    </citation>
    <scope>NUCLEOTIDE SEQUENCE [LARGE SCALE GENOMIC DNA]</scope>
    <source>
        <strain evidence="8 9">S276</strain>
    </source>
</reference>
<comment type="caution">
    <text evidence="8">The sequence shown here is derived from an EMBL/GenBank/DDBJ whole genome shotgun (WGS) entry which is preliminary data.</text>
</comment>
<evidence type="ECO:0000256" key="1">
    <source>
        <dbReference type="ARBA" id="ARBA00004141"/>
    </source>
</evidence>
<dbReference type="Pfam" id="PF01490">
    <property type="entry name" value="Aa_trans"/>
    <property type="match status" value="1"/>
</dbReference>
<protein>
    <recommendedName>
        <fullName evidence="7">Amino acid transporter transmembrane domain-containing protein</fullName>
    </recommendedName>
</protein>
<evidence type="ECO:0000256" key="6">
    <source>
        <dbReference type="SAM" id="Phobius"/>
    </source>
</evidence>
<keyword evidence="9" id="KW-1185">Reference proteome</keyword>
<dbReference type="InterPro" id="IPR013057">
    <property type="entry name" value="AA_transpt_TM"/>
</dbReference>
<dbReference type="GO" id="GO:0015179">
    <property type="term" value="F:L-amino acid transmembrane transporter activity"/>
    <property type="evidence" value="ECO:0007669"/>
    <property type="project" value="TreeGrafter"/>
</dbReference>
<keyword evidence="3" id="KW-0813">Transport</keyword>
<keyword evidence="4 6" id="KW-1133">Transmembrane helix</keyword>
<feature type="transmembrane region" description="Helical" evidence="6">
    <location>
        <begin position="50"/>
        <end position="69"/>
    </location>
</feature>
<feature type="domain" description="Amino acid transporter transmembrane" evidence="7">
    <location>
        <begin position="45"/>
        <end position="97"/>
    </location>
</feature>
<proteinExistence type="predicted"/>
<evidence type="ECO:0000313" key="9">
    <source>
        <dbReference type="Proteomes" id="UP000265515"/>
    </source>
</evidence>
<evidence type="ECO:0000259" key="7">
    <source>
        <dbReference type="Pfam" id="PF01490"/>
    </source>
</evidence>
<feature type="transmembrane region" description="Helical" evidence="6">
    <location>
        <begin position="75"/>
        <end position="104"/>
    </location>
</feature>